<protein>
    <recommendedName>
        <fullName evidence="3">DUF3088 domain-containing protein</fullName>
    </recommendedName>
</protein>
<dbReference type="Pfam" id="PF11287">
    <property type="entry name" value="DUF3088"/>
    <property type="match status" value="1"/>
</dbReference>
<sequence length="115" mass="12615">MTAPLNRDTLFLLKPDVSEGDIASYCPHSAQIEGLLTYAPELRDHLDVRHLNFPRPRPALVALLGEANQSAPVLVLGDDHPEDDLVRRAGEVAFVQGAREIATFLSRAHGTARPR</sequence>
<evidence type="ECO:0000313" key="2">
    <source>
        <dbReference type="Proteomes" id="UP000192582"/>
    </source>
</evidence>
<dbReference type="STRING" id="695939.SAMN00790413_04338"/>
<reference evidence="1 2" key="1">
    <citation type="submission" date="2017-04" db="EMBL/GenBank/DDBJ databases">
        <authorList>
            <person name="Afonso C.L."/>
            <person name="Miller P.J."/>
            <person name="Scott M.A."/>
            <person name="Spackman E."/>
            <person name="Goraichik I."/>
            <person name="Dimitrov K.M."/>
            <person name="Suarez D.L."/>
            <person name="Swayne D.E."/>
        </authorList>
    </citation>
    <scope>NUCLEOTIDE SEQUENCE [LARGE SCALE GENOMIC DNA]</scope>
    <source>
        <strain evidence="1 2">KR-140</strain>
    </source>
</reference>
<evidence type="ECO:0000313" key="1">
    <source>
        <dbReference type="EMBL" id="SMB83278.1"/>
    </source>
</evidence>
<dbReference type="RefSeq" id="WP_084046427.1">
    <property type="nucleotide sequence ID" value="NZ_FWWU01000006.1"/>
</dbReference>
<dbReference type="AlphaFoldDB" id="A0A1W1UQ51"/>
<dbReference type="InterPro" id="IPR021439">
    <property type="entry name" value="DUF3088"/>
</dbReference>
<gene>
    <name evidence="1" type="ORF">SAMN00790413_04338</name>
</gene>
<keyword evidence="2" id="KW-1185">Reference proteome</keyword>
<organism evidence="1 2">
    <name type="scientific">Deinococcus hopiensis KR-140</name>
    <dbReference type="NCBI Taxonomy" id="695939"/>
    <lineage>
        <taxon>Bacteria</taxon>
        <taxon>Thermotogati</taxon>
        <taxon>Deinococcota</taxon>
        <taxon>Deinococci</taxon>
        <taxon>Deinococcales</taxon>
        <taxon>Deinococcaceae</taxon>
        <taxon>Deinococcus</taxon>
    </lineage>
</organism>
<evidence type="ECO:0008006" key="3">
    <source>
        <dbReference type="Google" id="ProtNLM"/>
    </source>
</evidence>
<proteinExistence type="predicted"/>
<name>A0A1W1UQ51_9DEIO</name>
<dbReference type="Proteomes" id="UP000192582">
    <property type="component" value="Unassembled WGS sequence"/>
</dbReference>
<dbReference type="OrthoDB" id="8719074at2"/>
<dbReference type="EMBL" id="FWWU01000006">
    <property type="protein sequence ID" value="SMB83278.1"/>
    <property type="molecule type" value="Genomic_DNA"/>
</dbReference>
<accession>A0A1W1UQ51</accession>